<keyword evidence="3 6" id="KW-0413">Isomerase</keyword>
<feature type="domain" description="PPIase cyclophilin-type" evidence="5">
    <location>
        <begin position="47"/>
        <end position="171"/>
    </location>
</feature>
<dbReference type="Proteomes" id="UP000050280">
    <property type="component" value="Unassembled WGS sequence"/>
</dbReference>
<name>A0A0P7AX05_9FLAO</name>
<dbReference type="PANTHER" id="PTHR43246">
    <property type="entry name" value="PEPTIDYL-PROLYL CIS-TRANS ISOMERASE CYP38, CHLOROPLASTIC"/>
    <property type="match status" value="1"/>
</dbReference>
<gene>
    <name evidence="6" type="ORF">I595_983</name>
</gene>
<evidence type="ECO:0000256" key="3">
    <source>
        <dbReference type="ARBA" id="ARBA00023235"/>
    </source>
</evidence>
<keyword evidence="2" id="KW-0697">Rotamase</keyword>
<dbReference type="RefSeq" id="WP_054558206.1">
    <property type="nucleotide sequence ID" value="NZ_LDJX01000002.1"/>
</dbReference>
<dbReference type="PROSITE" id="PS51257">
    <property type="entry name" value="PROKAR_LIPOPROTEIN"/>
    <property type="match status" value="1"/>
</dbReference>
<dbReference type="PROSITE" id="PS50072">
    <property type="entry name" value="CSA_PPIASE_2"/>
    <property type="match status" value="1"/>
</dbReference>
<feature type="signal peptide" evidence="4">
    <location>
        <begin position="1"/>
        <end position="19"/>
    </location>
</feature>
<evidence type="ECO:0000259" key="5">
    <source>
        <dbReference type="PROSITE" id="PS50072"/>
    </source>
</evidence>
<accession>A0A0P7AX05</accession>
<keyword evidence="4" id="KW-0732">Signal</keyword>
<evidence type="ECO:0000256" key="4">
    <source>
        <dbReference type="SAM" id="SignalP"/>
    </source>
</evidence>
<keyword evidence="7" id="KW-1185">Reference proteome</keyword>
<dbReference type="Gene3D" id="2.40.100.10">
    <property type="entry name" value="Cyclophilin-like"/>
    <property type="match status" value="1"/>
</dbReference>
<dbReference type="EC" id="5.2.1.8" evidence="1"/>
<dbReference type="Pfam" id="PF00160">
    <property type="entry name" value="Pro_isomerase"/>
    <property type="match status" value="1"/>
</dbReference>
<sequence>MKYLKIISAYVLWMTLALSCSSSKFKPSWTKTQAPDTFTAKFQTSKGDFNVVAQRQLSPKAVDRFYQLVKTRYFDNILFYRVNPGFVAQFGAHDSTIYQAWNQYKIPDEPVLQGNEKGTLSFARGGKESRGTDLFINLRDNHRLDTLDYNGVKGFPTFGRVTEGMDVLESLYDGYADTTMNNLDVMYTHLDAFIKKYPKLDTIYGVALVK</sequence>
<reference evidence="6 7" key="1">
    <citation type="submission" date="2015-09" db="EMBL/GenBank/DDBJ databases">
        <title>Genome sequence of the marine flavobacterium Croceitalea dokdonensis DOKDO 023 that contains proton- and sodium-pumping rhodopsins.</title>
        <authorList>
            <person name="Kwon S.-K."/>
            <person name="Lee H.K."/>
            <person name="Kwak M.-J."/>
            <person name="Kim J.F."/>
        </authorList>
    </citation>
    <scope>NUCLEOTIDE SEQUENCE [LARGE SCALE GENOMIC DNA]</scope>
    <source>
        <strain evidence="6 7">DOKDO 023</strain>
    </source>
</reference>
<evidence type="ECO:0000313" key="7">
    <source>
        <dbReference type="Proteomes" id="UP000050280"/>
    </source>
</evidence>
<dbReference type="AlphaFoldDB" id="A0A0P7AX05"/>
<dbReference type="CDD" id="cd00317">
    <property type="entry name" value="cyclophilin"/>
    <property type="match status" value="1"/>
</dbReference>
<dbReference type="PATRIC" id="fig|1300341.3.peg.1193"/>
<feature type="chain" id="PRO_5006135151" description="peptidylprolyl isomerase" evidence="4">
    <location>
        <begin position="20"/>
        <end position="210"/>
    </location>
</feature>
<dbReference type="InterPro" id="IPR002130">
    <property type="entry name" value="Cyclophilin-type_PPIase_dom"/>
</dbReference>
<dbReference type="InterPro" id="IPR044665">
    <property type="entry name" value="E_coli_cyclophilin_A-like"/>
</dbReference>
<dbReference type="OrthoDB" id="9807797at2"/>
<dbReference type="SUPFAM" id="SSF50891">
    <property type="entry name" value="Cyclophilin-like"/>
    <property type="match status" value="1"/>
</dbReference>
<dbReference type="STRING" id="1300341.I595_983"/>
<protein>
    <recommendedName>
        <fullName evidence="1">peptidylprolyl isomerase</fullName>
        <ecNumber evidence="1">5.2.1.8</ecNumber>
    </recommendedName>
</protein>
<comment type="caution">
    <text evidence="6">The sequence shown here is derived from an EMBL/GenBank/DDBJ whole genome shotgun (WGS) entry which is preliminary data.</text>
</comment>
<evidence type="ECO:0000256" key="2">
    <source>
        <dbReference type="ARBA" id="ARBA00023110"/>
    </source>
</evidence>
<dbReference type="EMBL" id="LDJX01000002">
    <property type="protein sequence ID" value="KPM32565.1"/>
    <property type="molecule type" value="Genomic_DNA"/>
</dbReference>
<evidence type="ECO:0000313" key="6">
    <source>
        <dbReference type="EMBL" id="KPM32565.1"/>
    </source>
</evidence>
<organism evidence="6 7">
    <name type="scientific">Croceitalea dokdonensis DOKDO 023</name>
    <dbReference type="NCBI Taxonomy" id="1300341"/>
    <lineage>
        <taxon>Bacteria</taxon>
        <taxon>Pseudomonadati</taxon>
        <taxon>Bacteroidota</taxon>
        <taxon>Flavobacteriia</taxon>
        <taxon>Flavobacteriales</taxon>
        <taxon>Flavobacteriaceae</taxon>
        <taxon>Croceitalea</taxon>
    </lineage>
</organism>
<dbReference type="InterPro" id="IPR029000">
    <property type="entry name" value="Cyclophilin-like_dom_sf"/>
</dbReference>
<evidence type="ECO:0000256" key="1">
    <source>
        <dbReference type="ARBA" id="ARBA00013194"/>
    </source>
</evidence>
<dbReference type="GO" id="GO:0003755">
    <property type="term" value="F:peptidyl-prolyl cis-trans isomerase activity"/>
    <property type="evidence" value="ECO:0007669"/>
    <property type="project" value="UniProtKB-KW"/>
</dbReference>
<proteinExistence type="predicted"/>